<dbReference type="EMBL" id="ML210193">
    <property type="protein sequence ID" value="TFK24877.1"/>
    <property type="molecule type" value="Genomic_DNA"/>
</dbReference>
<reference evidence="2 3" key="1">
    <citation type="journal article" date="2019" name="Nat. Ecol. Evol.">
        <title>Megaphylogeny resolves global patterns of mushroom evolution.</title>
        <authorList>
            <person name="Varga T."/>
            <person name="Krizsan K."/>
            <person name="Foldi C."/>
            <person name="Dima B."/>
            <person name="Sanchez-Garcia M."/>
            <person name="Sanchez-Ramirez S."/>
            <person name="Szollosi G.J."/>
            <person name="Szarkandi J.G."/>
            <person name="Papp V."/>
            <person name="Albert L."/>
            <person name="Andreopoulos W."/>
            <person name="Angelini C."/>
            <person name="Antonin V."/>
            <person name="Barry K.W."/>
            <person name="Bougher N.L."/>
            <person name="Buchanan P."/>
            <person name="Buyck B."/>
            <person name="Bense V."/>
            <person name="Catcheside P."/>
            <person name="Chovatia M."/>
            <person name="Cooper J."/>
            <person name="Damon W."/>
            <person name="Desjardin D."/>
            <person name="Finy P."/>
            <person name="Geml J."/>
            <person name="Haridas S."/>
            <person name="Hughes K."/>
            <person name="Justo A."/>
            <person name="Karasinski D."/>
            <person name="Kautmanova I."/>
            <person name="Kiss B."/>
            <person name="Kocsube S."/>
            <person name="Kotiranta H."/>
            <person name="LaButti K.M."/>
            <person name="Lechner B.E."/>
            <person name="Liimatainen K."/>
            <person name="Lipzen A."/>
            <person name="Lukacs Z."/>
            <person name="Mihaltcheva S."/>
            <person name="Morgado L.N."/>
            <person name="Niskanen T."/>
            <person name="Noordeloos M.E."/>
            <person name="Ohm R.A."/>
            <person name="Ortiz-Santana B."/>
            <person name="Ovrebo C."/>
            <person name="Racz N."/>
            <person name="Riley R."/>
            <person name="Savchenko A."/>
            <person name="Shiryaev A."/>
            <person name="Soop K."/>
            <person name="Spirin V."/>
            <person name="Szebenyi C."/>
            <person name="Tomsovsky M."/>
            <person name="Tulloss R.E."/>
            <person name="Uehling J."/>
            <person name="Grigoriev I.V."/>
            <person name="Vagvolgyi C."/>
            <person name="Papp T."/>
            <person name="Martin F.M."/>
            <person name="Miettinen O."/>
            <person name="Hibbett D.S."/>
            <person name="Nagy L.G."/>
        </authorList>
    </citation>
    <scope>NUCLEOTIDE SEQUENCE [LARGE SCALE GENOMIC DNA]</scope>
    <source>
        <strain evidence="2 3">CBS 121175</strain>
    </source>
</reference>
<evidence type="ECO:0000313" key="2">
    <source>
        <dbReference type="EMBL" id="TFK24877.1"/>
    </source>
</evidence>
<protein>
    <submittedName>
        <fullName evidence="2">Uncharacterized protein</fullName>
    </submittedName>
</protein>
<gene>
    <name evidence="2" type="ORF">FA15DRAFT_387015</name>
</gene>
<organism evidence="2 3">
    <name type="scientific">Coprinopsis marcescibilis</name>
    <name type="common">Agaric fungus</name>
    <name type="synonym">Psathyrella marcescibilis</name>
    <dbReference type="NCBI Taxonomy" id="230819"/>
    <lineage>
        <taxon>Eukaryota</taxon>
        <taxon>Fungi</taxon>
        <taxon>Dikarya</taxon>
        <taxon>Basidiomycota</taxon>
        <taxon>Agaricomycotina</taxon>
        <taxon>Agaricomycetes</taxon>
        <taxon>Agaricomycetidae</taxon>
        <taxon>Agaricales</taxon>
        <taxon>Agaricineae</taxon>
        <taxon>Psathyrellaceae</taxon>
        <taxon>Coprinopsis</taxon>
    </lineage>
</organism>
<name>A0A5C3KX01_COPMA</name>
<feature type="compositionally biased region" description="Polar residues" evidence="1">
    <location>
        <begin position="53"/>
        <end position="66"/>
    </location>
</feature>
<evidence type="ECO:0000313" key="3">
    <source>
        <dbReference type="Proteomes" id="UP000307440"/>
    </source>
</evidence>
<accession>A0A5C3KX01</accession>
<keyword evidence="3" id="KW-1185">Reference proteome</keyword>
<evidence type="ECO:0000256" key="1">
    <source>
        <dbReference type="SAM" id="MobiDB-lite"/>
    </source>
</evidence>
<sequence>MSLKHTGHLLSFRHTTPNNPPLAVGILFDAEQRSGWVTSSQANRTIDEPHCQRSPSHPQCSVSPPSENGGMIRRPSLPYTGICVETTRSDLVFC</sequence>
<proteinExistence type="predicted"/>
<dbReference type="AlphaFoldDB" id="A0A5C3KX01"/>
<dbReference type="Proteomes" id="UP000307440">
    <property type="component" value="Unassembled WGS sequence"/>
</dbReference>
<feature type="region of interest" description="Disordered" evidence="1">
    <location>
        <begin position="48"/>
        <end position="74"/>
    </location>
</feature>